<evidence type="ECO:0000313" key="2">
    <source>
        <dbReference type="EMBL" id="CRK93552.1"/>
    </source>
</evidence>
<feature type="compositionally biased region" description="Basic and acidic residues" evidence="1">
    <location>
        <begin position="52"/>
        <end position="61"/>
    </location>
</feature>
<protein>
    <submittedName>
        <fullName evidence="2">CLUMA_CG007085, isoform A</fullName>
    </submittedName>
</protein>
<dbReference type="EMBL" id="CVRI01000037">
    <property type="protein sequence ID" value="CRK93552.1"/>
    <property type="molecule type" value="Genomic_DNA"/>
</dbReference>
<feature type="region of interest" description="Disordered" evidence="1">
    <location>
        <begin position="29"/>
        <end position="61"/>
    </location>
</feature>
<dbReference type="AlphaFoldDB" id="A0A1J1HZM0"/>
<organism evidence="2 3">
    <name type="scientific">Clunio marinus</name>
    <dbReference type="NCBI Taxonomy" id="568069"/>
    <lineage>
        <taxon>Eukaryota</taxon>
        <taxon>Metazoa</taxon>
        <taxon>Ecdysozoa</taxon>
        <taxon>Arthropoda</taxon>
        <taxon>Hexapoda</taxon>
        <taxon>Insecta</taxon>
        <taxon>Pterygota</taxon>
        <taxon>Neoptera</taxon>
        <taxon>Endopterygota</taxon>
        <taxon>Diptera</taxon>
        <taxon>Nematocera</taxon>
        <taxon>Chironomoidea</taxon>
        <taxon>Chironomidae</taxon>
        <taxon>Clunio</taxon>
    </lineage>
</organism>
<name>A0A1J1HZM0_9DIPT</name>
<gene>
    <name evidence="2" type="ORF">CLUMA_CG007085</name>
</gene>
<dbReference type="Proteomes" id="UP000183832">
    <property type="component" value="Unassembled WGS sequence"/>
</dbReference>
<sequence length="77" mass="8863">MVFSASNELKSHNCIFLSTKLSSKQKKEKKNCIGIDDPKRQHRTNMQTSKHKSNDGKEEKREIISLQKKVSTCEKQA</sequence>
<reference evidence="2 3" key="1">
    <citation type="submission" date="2015-04" db="EMBL/GenBank/DDBJ databases">
        <authorList>
            <person name="Syromyatnikov M.Y."/>
            <person name="Popov V.N."/>
        </authorList>
    </citation>
    <scope>NUCLEOTIDE SEQUENCE [LARGE SCALE GENOMIC DNA]</scope>
</reference>
<accession>A0A1J1HZM0</accession>
<proteinExistence type="predicted"/>
<keyword evidence="3" id="KW-1185">Reference proteome</keyword>
<evidence type="ECO:0000313" key="3">
    <source>
        <dbReference type="Proteomes" id="UP000183832"/>
    </source>
</evidence>
<evidence type="ECO:0000256" key="1">
    <source>
        <dbReference type="SAM" id="MobiDB-lite"/>
    </source>
</evidence>